<evidence type="ECO:0000256" key="4">
    <source>
        <dbReference type="ARBA" id="ARBA00022692"/>
    </source>
</evidence>
<dbReference type="PANTHER" id="PTHR47234">
    <property type="match status" value="1"/>
</dbReference>
<keyword evidence="7 8" id="KW-0998">Cell outer membrane</keyword>
<dbReference type="STRING" id="170623.SAMN04244579_04182"/>
<evidence type="ECO:0000259" key="11">
    <source>
        <dbReference type="Pfam" id="PF07715"/>
    </source>
</evidence>
<dbReference type="Gene3D" id="2.40.170.20">
    <property type="entry name" value="TonB-dependent receptor, beta-barrel domain"/>
    <property type="match status" value="1"/>
</dbReference>
<dbReference type="EMBL" id="FNYO01000088">
    <property type="protein sequence ID" value="SEJ39165.1"/>
    <property type="molecule type" value="Genomic_DNA"/>
</dbReference>
<dbReference type="Pfam" id="PF00593">
    <property type="entry name" value="TonB_dep_Rec_b-barrel"/>
    <property type="match status" value="1"/>
</dbReference>
<dbReference type="InterPro" id="IPR000531">
    <property type="entry name" value="Beta-barrel_TonB"/>
</dbReference>
<evidence type="ECO:0000256" key="6">
    <source>
        <dbReference type="ARBA" id="ARBA00023136"/>
    </source>
</evidence>
<evidence type="ECO:0000313" key="12">
    <source>
        <dbReference type="EMBL" id="SEJ39165.1"/>
    </source>
</evidence>
<keyword evidence="3 8" id="KW-1134">Transmembrane beta strand</keyword>
<keyword evidence="5 9" id="KW-0798">TonB box</keyword>
<evidence type="ECO:0000256" key="8">
    <source>
        <dbReference type="PROSITE-ProRule" id="PRU01360"/>
    </source>
</evidence>
<evidence type="ECO:0000256" key="7">
    <source>
        <dbReference type="ARBA" id="ARBA00023237"/>
    </source>
</evidence>
<evidence type="ECO:0000256" key="1">
    <source>
        <dbReference type="ARBA" id="ARBA00004571"/>
    </source>
</evidence>
<evidence type="ECO:0000259" key="10">
    <source>
        <dbReference type="Pfam" id="PF00593"/>
    </source>
</evidence>
<proteinExistence type="inferred from homology"/>
<evidence type="ECO:0000256" key="5">
    <source>
        <dbReference type="ARBA" id="ARBA00023077"/>
    </source>
</evidence>
<accession>A0A1H6YQZ8</accession>
<evidence type="ECO:0000256" key="9">
    <source>
        <dbReference type="RuleBase" id="RU003357"/>
    </source>
</evidence>
<comment type="subcellular location">
    <subcellularLocation>
        <location evidence="1 8">Cell outer membrane</location>
        <topology evidence="1 8">Multi-pass membrane protein</topology>
    </subcellularLocation>
</comment>
<dbReference type="CDD" id="cd01347">
    <property type="entry name" value="ligand_gated_channel"/>
    <property type="match status" value="1"/>
</dbReference>
<dbReference type="InterPro" id="IPR036942">
    <property type="entry name" value="Beta-barrel_TonB_sf"/>
</dbReference>
<reference evidence="12 13" key="1">
    <citation type="submission" date="2016-10" db="EMBL/GenBank/DDBJ databases">
        <authorList>
            <person name="de Groot N.N."/>
        </authorList>
    </citation>
    <scope>NUCLEOTIDE SEQUENCE [LARGE SCALE GENOMIC DNA]</scope>
    <source>
        <strain evidence="12 13">DSM 1041</strain>
    </source>
</reference>
<keyword evidence="2 8" id="KW-0813">Transport</keyword>
<evidence type="ECO:0000256" key="3">
    <source>
        <dbReference type="ARBA" id="ARBA00022452"/>
    </source>
</evidence>
<protein>
    <submittedName>
        <fullName evidence="12">Iron complex outermembrane recepter protein</fullName>
    </submittedName>
</protein>
<keyword evidence="4 8" id="KW-0812">Transmembrane</keyword>
<dbReference type="PROSITE" id="PS52016">
    <property type="entry name" value="TONB_DEPENDENT_REC_3"/>
    <property type="match status" value="1"/>
</dbReference>
<dbReference type="GO" id="GO:0009279">
    <property type="term" value="C:cell outer membrane"/>
    <property type="evidence" value="ECO:0007669"/>
    <property type="project" value="UniProtKB-SubCell"/>
</dbReference>
<dbReference type="SUPFAM" id="SSF56935">
    <property type="entry name" value="Porins"/>
    <property type="match status" value="1"/>
</dbReference>
<dbReference type="Gene3D" id="2.170.130.10">
    <property type="entry name" value="TonB-dependent receptor, plug domain"/>
    <property type="match status" value="1"/>
</dbReference>
<dbReference type="InterPro" id="IPR037066">
    <property type="entry name" value="Plug_dom_sf"/>
</dbReference>
<feature type="domain" description="TonB-dependent receptor-like beta-barrel" evidence="10">
    <location>
        <begin position="313"/>
        <end position="823"/>
    </location>
</feature>
<dbReference type="Pfam" id="PF07715">
    <property type="entry name" value="Plug"/>
    <property type="match status" value="1"/>
</dbReference>
<sequence>MPYPLHRFSSAKAQTRAEQFLSRRMIERERICARSGLRLSGLVLAIGLCPLAQADEAAGDTQLQTVTVTSGRTAEKARSNLRTVVDSATPIDIINSEQLLKTGRAELSEAISKLLPSFNFGTNIAGYQSTVRPLNNRSLNPAYTVVLVNGKRRHNGSVPASGSTDNSGHNPVDIDMIPVGAVERIEVLKDGAAARYGADGIAGVINIILRSDPYGTHVGTSYGQLYSGQGETAKFEGNTGFALGDGGFLQISLDARKRGQAYWLDKADSGYRAYFEDDRQAAWDHRALKNGDPKLKAYNWAYNAELPFSDALKLYSYGTYGERRARVQNNFRLPNSNASIPELFPDGYFPLNNIEDTDYQVLIGGKGALNAWDWDLSTTYGRNRNSHSSDLTINPSYGPESPTSFDDLATFQFEQLSTNFDLRRTFEAIPLLNFPVEVAMGLENRWERFRTFDGDPLAYTVGPYTYPQYLANGSLNPLYAAYGGRTAIGAQAAVTIRPENEADQQRNTTSAYLSFVFKPTKRWDIGIAGRLEHYDDMPENENFSFNLTSRYELTDTLAVRGNVGTGYRAPSLTQIGYSVTDNRTAVDADGNVVPALRRTVTPNNALAKALGGGDLESERTKNLGLGLTWQPAPRTSVTLDAYVIDIDDRIMLSENLYDRQAGNGAFGDVLASQGFARTDWISFYTNAFDTRTRGVDLVADHWTPFGRFGDVRWTLAFNWNNTTIRGRASSTPAALQSQGIELIGHASEGTLVSASPHTKLILGANWTLGNLAVNLLNTRYGSVETWQQNEAQDRSFGAKWLTDLDISYTLFNSLTLSLGGTNIFDVRPDKNGIDNPNGGQAVYGNPPFHPAGGAWYTKLAYDF</sequence>
<dbReference type="InterPro" id="IPR012910">
    <property type="entry name" value="Plug_dom"/>
</dbReference>
<dbReference type="AlphaFoldDB" id="A0A1H6YQZ8"/>
<feature type="domain" description="TonB-dependent receptor plug" evidence="11">
    <location>
        <begin position="85"/>
        <end position="204"/>
    </location>
</feature>
<evidence type="ECO:0000313" key="13">
    <source>
        <dbReference type="Proteomes" id="UP000199005"/>
    </source>
</evidence>
<gene>
    <name evidence="12" type="ORF">SAMN04244579_04182</name>
</gene>
<keyword evidence="6 8" id="KW-0472">Membrane</keyword>
<comment type="similarity">
    <text evidence="8 9">Belongs to the TonB-dependent receptor family.</text>
</comment>
<organism evidence="12 13">
    <name type="scientific">Azotobacter beijerinckii</name>
    <dbReference type="NCBI Taxonomy" id="170623"/>
    <lineage>
        <taxon>Bacteria</taxon>
        <taxon>Pseudomonadati</taxon>
        <taxon>Pseudomonadota</taxon>
        <taxon>Gammaproteobacteria</taxon>
        <taxon>Pseudomonadales</taxon>
        <taxon>Pseudomonadaceae</taxon>
        <taxon>Azotobacter</taxon>
    </lineage>
</organism>
<evidence type="ECO:0000256" key="2">
    <source>
        <dbReference type="ARBA" id="ARBA00022448"/>
    </source>
</evidence>
<dbReference type="PANTHER" id="PTHR47234:SF3">
    <property type="entry name" value="SECRETIN_TONB SHORT N-TERMINAL DOMAIN-CONTAINING PROTEIN"/>
    <property type="match status" value="1"/>
</dbReference>
<dbReference type="InterPro" id="IPR039426">
    <property type="entry name" value="TonB-dep_rcpt-like"/>
</dbReference>
<name>A0A1H6YQZ8_9GAMM</name>
<dbReference type="Proteomes" id="UP000199005">
    <property type="component" value="Unassembled WGS sequence"/>
</dbReference>